<dbReference type="AlphaFoldDB" id="A0A7X4YM07"/>
<evidence type="ECO:0000313" key="1">
    <source>
        <dbReference type="EMBL" id="NBC68770.1"/>
    </source>
</evidence>
<dbReference type="Proteomes" id="UP000558113">
    <property type="component" value="Unassembled WGS sequence"/>
</dbReference>
<protein>
    <submittedName>
        <fullName evidence="1">Uncharacterized protein</fullName>
    </submittedName>
</protein>
<comment type="caution">
    <text evidence="1">The sequence shown here is derived from an EMBL/GenBank/DDBJ whole genome shotgun (WGS) entry which is preliminary data.</text>
</comment>
<sequence>MKQMLDHPYFYEEQARLQNWELLKVDKEAWKWNHAKRKPQMNVLAFLFDLVKVAR</sequence>
<name>A0A7X4YM07_9BACL</name>
<keyword evidence="2" id="KW-1185">Reference proteome</keyword>
<dbReference type="RefSeq" id="WP_161695918.1">
    <property type="nucleotide sequence ID" value="NZ_JAAAMU010000003.1"/>
</dbReference>
<accession>A0A7X4YM07</accession>
<dbReference type="EMBL" id="JAAAMU010000003">
    <property type="protein sequence ID" value="NBC68770.1"/>
    <property type="molecule type" value="Genomic_DNA"/>
</dbReference>
<evidence type="ECO:0000313" key="2">
    <source>
        <dbReference type="Proteomes" id="UP000558113"/>
    </source>
</evidence>
<proteinExistence type="predicted"/>
<reference evidence="1 2" key="1">
    <citation type="submission" date="2020-01" db="EMBL/GenBank/DDBJ databases">
        <title>Paenibacillus soybeanensis sp. nov. isolated from the nodules of soybean (Glycine max(L.) Merr).</title>
        <authorList>
            <person name="Wang H."/>
        </authorList>
    </citation>
    <scope>NUCLEOTIDE SEQUENCE [LARGE SCALE GENOMIC DNA]</scope>
    <source>
        <strain evidence="1 2">DSM 23054</strain>
    </source>
</reference>
<organism evidence="1 2">
    <name type="scientific">Paenibacillus sacheonensis</name>
    <dbReference type="NCBI Taxonomy" id="742054"/>
    <lineage>
        <taxon>Bacteria</taxon>
        <taxon>Bacillati</taxon>
        <taxon>Bacillota</taxon>
        <taxon>Bacilli</taxon>
        <taxon>Bacillales</taxon>
        <taxon>Paenibacillaceae</taxon>
        <taxon>Paenibacillus</taxon>
    </lineage>
</organism>
<gene>
    <name evidence="1" type="ORF">GT003_07205</name>
</gene>